<dbReference type="GO" id="GO:0008483">
    <property type="term" value="F:transaminase activity"/>
    <property type="evidence" value="ECO:0007669"/>
    <property type="project" value="UniProtKB-KW"/>
</dbReference>
<dbReference type="PANTHER" id="PTHR11999">
    <property type="entry name" value="GROUP II PYRIDOXAL-5-PHOSPHATE DECARBOXYLASE"/>
    <property type="match status" value="1"/>
</dbReference>
<evidence type="ECO:0000313" key="7">
    <source>
        <dbReference type="EMBL" id="MDN4598547.1"/>
    </source>
</evidence>
<dbReference type="Gene3D" id="3.40.640.10">
    <property type="entry name" value="Type I PLP-dependent aspartate aminotransferase-like (Major domain)"/>
    <property type="match status" value="1"/>
</dbReference>
<keyword evidence="8" id="KW-1185">Reference proteome</keyword>
<accession>A0ABT8J1S2</accession>
<keyword evidence="3" id="KW-0210">Decarboxylase</keyword>
<dbReference type="InterPro" id="IPR010977">
    <property type="entry name" value="Aromatic_deC"/>
</dbReference>
<dbReference type="PANTHER" id="PTHR11999:SF70">
    <property type="entry name" value="MIP05841P"/>
    <property type="match status" value="1"/>
</dbReference>
<keyword evidence="4 6" id="KW-0663">Pyridoxal phosphate</keyword>
<comment type="similarity">
    <text evidence="2 6">Belongs to the group II decarboxylase family.</text>
</comment>
<evidence type="ECO:0000256" key="5">
    <source>
        <dbReference type="ARBA" id="ARBA00023239"/>
    </source>
</evidence>
<protein>
    <submittedName>
        <fullName evidence="7">Aminotransferase class V-fold PLP-dependent enzyme</fullName>
    </submittedName>
</protein>
<comment type="cofactor">
    <cofactor evidence="1 6">
        <name>pyridoxal 5'-phosphate</name>
        <dbReference type="ChEBI" id="CHEBI:597326"/>
    </cofactor>
</comment>
<name>A0ABT8J1S2_9MICO</name>
<gene>
    <name evidence="7" type="ORF">P5G59_15445</name>
</gene>
<dbReference type="InterPro" id="IPR002129">
    <property type="entry name" value="PyrdxlP-dep_de-COase"/>
</dbReference>
<dbReference type="EMBL" id="JAROCB010000004">
    <property type="protein sequence ID" value="MDN4598547.1"/>
    <property type="molecule type" value="Genomic_DNA"/>
</dbReference>
<organism evidence="7 8">
    <name type="scientific">Leifsonia virtsii</name>
    <dbReference type="NCBI Taxonomy" id="3035915"/>
    <lineage>
        <taxon>Bacteria</taxon>
        <taxon>Bacillati</taxon>
        <taxon>Actinomycetota</taxon>
        <taxon>Actinomycetes</taxon>
        <taxon>Micrococcales</taxon>
        <taxon>Microbacteriaceae</taxon>
        <taxon>Leifsonia</taxon>
    </lineage>
</organism>
<evidence type="ECO:0000256" key="4">
    <source>
        <dbReference type="ARBA" id="ARBA00022898"/>
    </source>
</evidence>
<sequence length="459" mass="47551">MSDQDEFRPALDEAVALAGRWLGDVRDGHIPPSADVEQVKDALGRELPERGPGAVEVLRHLAEAAEPGLMRIHSPRFHGWVMGGAQPVALAADWLTSAWDQNNGLRAVTPGVAGAEELAAEWLLDLLGLPSGSEVGFVTGATVANLAGLLVARDEVLRRAGWDAAVDGLAGGPQVRLFVGAERHGSVDSAASMAGLGHGRAIPVDDQGRMRVDALAEALAEGEGPAIVVLQAGNIHSGAFDPFSEAIEVAHRAGAWVHVDGAFGLWAAAAPALRPLVAGVADADSWATDAHKTLNVPYDCGIVAVADPGALHRAMAQHAAYLASSDTVADPSDRVPELSRRARGVPVYATLAQLGRQGVAELVQRLADSATVIADGVRGLPGGEVLNDVVYTQVCAAFGSDDRTRAVGEALLADGRALASASTWHGRAVLRFSVSNWLTDAAEASRTVDAVRRAVAAVG</sequence>
<dbReference type="Gene3D" id="1.20.1340.10">
    <property type="entry name" value="dopa decarboxylase, N-terminal domain"/>
    <property type="match status" value="1"/>
</dbReference>
<keyword evidence="5 6" id="KW-0456">Lyase</keyword>
<dbReference type="Pfam" id="PF00282">
    <property type="entry name" value="Pyridoxal_deC"/>
    <property type="match status" value="1"/>
</dbReference>
<dbReference type="InterPro" id="IPR015421">
    <property type="entry name" value="PyrdxlP-dep_Trfase_major"/>
</dbReference>
<evidence type="ECO:0000256" key="6">
    <source>
        <dbReference type="RuleBase" id="RU000382"/>
    </source>
</evidence>
<evidence type="ECO:0000313" key="8">
    <source>
        <dbReference type="Proteomes" id="UP001174210"/>
    </source>
</evidence>
<dbReference type="Gene3D" id="3.90.1150.10">
    <property type="entry name" value="Aspartate Aminotransferase, domain 1"/>
    <property type="match status" value="1"/>
</dbReference>
<keyword evidence="7" id="KW-0808">Transferase</keyword>
<comment type="caution">
    <text evidence="7">The sequence shown here is derived from an EMBL/GenBank/DDBJ whole genome shotgun (WGS) entry which is preliminary data.</text>
</comment>
<dbReference type="SUPFAM" id="SSF53383">
    <property type="entry name" value="PLP-dependent transferases"/>
    <property type="match status" value="1"/>
</dbReference>
<dbReference type="RefSeq" id="WP_301219885.1">
    <property type="nucleotide sequence ID" value="NZ_JAROCB010000004.1"/>
</dbReference>
<keyword evidence="7" id="KW-0032">Aminotransferase</keyword>
<evidence type="ECO:0000256" key="2">
    <source>
        <dbReference type="ARBA" id="ARBA00009533"/>
    </source>
</evidence>
<proteinExistence type="inferred from homology"/>
<reference evidence="7" key="1">
    <citation type="submission" date="2023-03" db="EMBL/GenBank/DDBJ databases">
        <title>MT1 and MT2 Draft Genomes of Novel Species.</title>
        <authorList>
            <person name="Venkateswaran K."/>
        </authorList>
    </citation>
    <scope>NUCLEOTIDE SEQUENCE</scope>
    <source>
        <strain evidence="7">F6_8S_P_1A</strain>
    </source>
</reference>
<evidence type="ECO:0000256" key="3">
    <source>
        <dbReference type="ARBA" id="ARBA00022793"/>
    </source>
</evidence>
<dbReference type="InterPro" id="IPR015424">
    <property type="entry name" value="PyrdxlP-dep_Trfase"/>
</dbReference>
<dbReference type="InterPro" id="IPR015422">
    <property type="entry name" value="PyrdxlP-dep_Trfase_small"/>
</dbReference>
<dbReference type="Proteomes" id="UP001174210">
    <property type="component" value="Unassembled WGS sequence"/>
</dbReference>
<evidence type="ECO:0000256" key="1">
    <source>
        <dbReference type="ARBA" id="ARBA00001933"/>
    </source>
</evidence>